<proteinExistence type="predicted"/>
<name>A0A645I8X1_9ZZZZ</name>
<gene>
    <name evidence="1" type="ORF">SDC9_192319</name>
</gene>
<evidence type="ECO:0000313" key="1">
    <source>
        <dbReference type="EMBL" id="MPN44754.1"/>
    </source>
</evidence>
<protein>
    <submittedName>
        <fullName evidence="1">Uncharacterized protein</fullName>
    </submittedName>
</protein>
<dbReference type="AlphaFoldDB" id="A0A645I8X1"/>
<organism evidence="1">
    <name type="scientific">bioreactor metagenome</name>
    <dbReference type="NCBI Taxonomy" id="1076179"/>
    <lineage>
        <taxon>unclassified sequences</taxon>
        <taxon>metagenomes</taxon>
        <taxon>ecological metagenomes</taxon>
    </lineage>
</organism>
<sequence>MSFGRRSILVYQHGVAVRKAGRIGYRIGCIVNLHRNIRRNLRRSGRGQIVRSQEIHSVAVYTVKFGISVILHECKFNGAVAAVVGYKRDFLEHSVAGFSG</sequence>
<reference evidence="1" key="1">
    <citation type="submission" date="2019-08" db="EMBL/GenBank/DDBJ databases">
        <authorList>
            <person name="Kucharzyk K."/>
            <person name="Murdoch R.W."/>
            <person name="Higgins S."/>
            <person name="Loffler F."/>
        </authorList>
    </citation>
    <scope>NUCLEOTIDE SEQUENCE</scope>
</reference>
<comment type="caution">
    <text evidence="1">The sequence shown here is derived from an EMBL/GenBank/DDBJ whole genome shotgun (WGS) entry which is preliminary data.</text>
</comment>
<accession>A0A645I8X1</accession>
<dbReference type="EMBL" id="VSSQ01104123">
    <property type="protein sequence ID" value="MPN44754.1"/>
    <property type="molecule type" value="Genomic_DNA"/>
</dbReference>